<organism evidence="2 4">
    <name type="scientific">Nephila pilipes</name>
    <name type="common">Giant wood spider</name>
    <name type="synonym">Nephila maculata</name>
    <dbReference type="NCBI Taxonomy" id="299642"/>
    <lineage>
        <taxon>Eukaryota</taxon>
        <taxon>Metazoa</taxon>
        <taxon>Ecdysozoa</taxon>
        <taxon>Arthropoda</taxon>
        <taxon>Chelicerata</taxon>
        <taxon>Arachnida</taxon>
        <taxon>Araneae</taxon>
        <taxon>Araneomorphae</taxon>
        <taxon>Entelegynae</taxon>
        <taxon>Araneoidea</taxon>
        <taxon>Nephilidae</taxon>
        <taxon>Nephila</taxon>
    </lineage>
</organism>
<name>A0A8X6MHG8_NEPPI</name>
<dbReference type="EMBL" id="BMAW01121039">
    <property type="protein sequence ID" value="GFT92259.1"/>
    <property type="molecule type" value="Genomic_DNA"/>
</dbReference>
<dbReference type="Proteomes" id="UP000887013">
    <property type="component" value="Unassembled WGS sequence"/>
</dbReference>
<evidence type="ECO:0000313" key="3">
    <source>
        <dbReference type="EMBL" id="GFT92259.1"/>
    </source>
</evidence>
<reference evidence="2" key="1">
    <citation type="submission" date="2020-08" db="EMBL/GenBank/DDBJ databases">
        <title>Multicomponent nature underlies the extraordinary mechanical properties of spider dragline silk.</title>
        <authorList>
            <person name="Kono N."/>
            <person name="Nakamura H."/>
            <person name="Mori M."/>
            <person name="Yoshida Y."/>
            <person name="Ohtoshi R."/>
            <person name="Malay A.D."/>
            <person name="Moran D.A.P."/>
            <person name="Tomita M."/>
            <person name="Numata K."/>
            <person name="Arakawa K."/>
        </authorList>
    </citation>
    <scope>NUCLEOTIDE SEQUENCE</scope>
</reference>
<sequence>MPRRDRPFVIVERNSPVSYSVANTDSRQLPVGVYHTSALTPFQGNVIPPVKALCRRGRPARIIKPNSPTPTKVQIHKGSQNTSSSDPYSGRLRGRLQPMVLRTKPKNQQMALSAITDGVISYKYFFPTSS</sequence>
<accession>A0A8X6MHG8</accession>
<evidence type="ECO:0000256" key="1">
    <source>
        <dbReference type="SAM" id="MobiDB-lite"/>
    </source>
</evidence>
<feature type="region of interest" description="Disordered" evidence="1">
    <location>
        <begin position="61"/>
        <end position="92"/>
    </location>
</feature>
<dbReference type="AlphaFoldDB" id="A0A8X6MHG8"/>
<evidence type="ECO:0000313" key="2">
    <source>
        <dbReference type="EMBL" id="GFS52670.1"/>
    </source>
</evidence>
<keyword evidence="4" id="KW-1185">Reference proteome</keyword>
<feature type="compositionally biased region" description="Polar residues" evidence="1">
    <location>
        <begin position="69"/>
        <end position="87"/>
    </location>
</feature>
<dbReference type="EMBL" id="BMAW01045962">
    <property type="protein sequence ID" value="GFS52670.1"/>
    <property type="molecule type" value="Genomic_DNA"/>
</dbReference>
<dbReference type="OrthoDB" id="425619at2759"/>
<comment type="caution">
    <text evidence="2">The sequence shown here is derived from an EMBL/GenBank/DDBJ whole genome shotgun (WGS) entry which is preliminary data.</text>
</comment>
<evidence type="ECO:0000313" key="4">
    <source>
        <dbReference type="Proteomes" id="UP000887013"/>
    </source>
</evidence>
<protein>
    <submittedName>
        <fullName evidence="2">Uncharacterized protein</fullName>
    </submittedName>
</protein>
<proteinExistence type="predicted"/>
<gene>
    <name evidence="3" type="ORF">NPIL_242211</name>
    <name evidence="2" type="ORF">NPIL_522371</name>
</gene>